<dbReference type="OrthoDB" id="2418574at2759"/>
<feature type="non-terminal residue" evidence="2">
    <location>
        <position position="467"/>
    </location>
</feature>
<feature type="domain" description="Protein kinase" evidence="1">
    <location>
        <begin position="131"/>
        <end position="400"/>
    </location>
</feature>
<dbReference type="InterPro" id="IPR011009">
    <property type="entry name" value="Kinase-like_dom_sf"/>
</dbReference>
<gene>
    <name evidence="2" type="ORF">AGERDE_LOCUS3915</name>
</gene>
<dbReference type="GO" id="GO:0005524">
    <property type="term" value="F:ATP binding"/>
    <property type="evidence" value="ECO:0007669"/>
    <property type="project" value="InterPro"/>
</dbReference>
<keyword evidence="3" id="KW-1185">Reference proteome</keyword>
<organism evidence="2 3">
    <name type="scientific">Ambispora gerdemannii</name>
    <dbReference type="NCBI Taxonomy" id="144530"/>
    <lineage>
        <taxon>Eukaryota</taxon>
        <taxon>Fungi</taxon>
        <taxon>Fungi incertae sedis</taxon>
        <taxon>Mucoromycota</taxon>
        <taxon>Glomeromycotina</taxon>
        <taxon>Glomeromycetes</taxon>
        <taxon>Archaeosporales</taxon>
        <taxon>Ambisporaceae</taxon>
        <taxon>Ambispora</taxon>
    </lineage>
</organism>
<dbReference type="PANTHER" id="PTHR44329">
    <property type="entry name" value="SERINE/THREONINE-PROTEIN KINASE TNNI3K-RELATED"/>
    <property type="match status" value="1"/>
</dbReference>
<evidence type="ECO:0000313" key="3">
    <source>
        <dbReference type="Proteomes" id="UP000789831"/>
    </source>
</evidence>
<dbReference type="InterPro" id="IPR001245">
    <property type="entry name" value="Ser-Thr/Tyr_kinase_cat_dom"/>
</dbReference>
<dbReference type="Gene3D" id="1.10.510.10">
    <property type="entry name" value="Transferase(Phosphotransferase) domain 1"/>
    <property type="match status" value="1"/>
</dbReference>
<evidence type="ECO:0000259" key="1">
    <source>
        <dbReference type="PROSITE" id="PS50011"/>
    </source>
</evidence>
<sequence>AWKKRCVQEKIKTFRGVCCPIPRMSQSHPIEEEAARQDYIDNVFIEVRPGHPQYTAEEERLEDYGRCSKCNEIRTGIDKYKWCKSCNATHFRQGFSTWTSGYAEIDYFIQNAQIHACYHKLVLEWYPWEKFSDIEKIGEGGYGTVFRAKNNMGRILEWDQQNNKWLRFEIDEYVALKTIGHSESPSKEFLNEAKRLQRWDYQSHNYTAFYGFTKNETTGQYLLVLRYFEGDLRKQLQRQSITWEEKLEMIHAISRDMKDIHQTRMIHRDLHPGNVLYSGHCQIGDLGLSVLESEADEIKDIMGVMPYVAPEILCGRSSYSQGTDVYAFGIIMWEISSQKKPYHQFKHDINLALQICKGLRPEITNDTPPFYQDLIEKCWHTDLTKRPTAKEIYNLTHMWHKNPTLTIRDQINKANEIRQQNIGKKEETQTHPGAFYTSRLLTNITNELASMISKFPDDAFDWLIDDK</sequence>
<dbReference type="InterPro" id="IPR051681">
    <property type="entry name" value="Ser/Thr_Kinases-Pseudokinases"/>
</dbReference>
<dbReference type="Pfam" id="PF07714">
    <property type="entry name" value="PK_Tyr_Ser-Thr"/>
    <property type="match status" value="1"/>
</dbReference>
<dbReference type="InterPro" id="IPR000719">
    <property type="entry name" value="Prot_kinase_dom"/>
</dbReference>
<comment type="caution">
    <text evidence="2">The sequence shown here is derived from an EMBL/GenBank/DDBJ whole genome shotgun (WGS) entry which is preliminary data.</text>
</comment>
<proteinExistence type="predicted"/>
<dbReference type="SUPFAM" id="SSF56112">
    <property type="entry name" value="Protein kinase-like (PK-like)"/>
    <property type="match status" value="1"/>
</dbReference>
<reference evidence="2" key="1">
    <citation type="submission" date="2021-06" db="EMBL/GenBank/DDBJ databases">
        <authorList>
            <person name="Kallberg Y."/>
            <person name="Tangrot J."/>
            <person name="Rosling A."/>
        </authorList>
    </citation>
    <scope>NUCLEOTIDE SEQUENCE</scope>
    <source>
        <strain evidence="2">MT106</strain>
    </source>
</reference>
<accession>A0A9N8ZFJ0</accession>
<dbReference type="AlphaFoldDB" id="A0A9N8ZFJ0"/>
<dbReference type="PROSITE" id="PS50011">
    <property type="entry name" value="PROTEIN_KINASE_DOM"/>
    <property type="match status" value="1"/>
</dbReference>
<dbReference type="EMBL" id="CAJVPL010000413">
    <property type="protein sequence ID" value="CAG8494280.1"/>
    <property type="molecule type" value="Genomic_DNA"/>
</dbReference>
<name>A0A9N8ZFJ0_9GLOM</name>
<dbReference type="Proteomes" id="UP000789831">
    <property type="component" value="Unassembled WGS sequence"/>
</dbReference>
<evidence type="ECO:0000313" key="2">
    <source>
        <dbReference type="EMBL" id="CAG8494280.1"/>
    </source>
</evidence>
<protein>
    <submittedName>
        <fullName evidence="2">7434_t:CDS:1</fullName>
    </submittedName>
</protein>
<dbReference type="GO" id="GO:0004674">
    <property type="term" value="F:protein serine/threonine kinase activity"/>
    <property type="evidence" value="ECO:0007669"/>
    <property type="project" value="TreeGrafter"/>
</dbReference>